<keyword evidence="11 18" id="KW-0808">Transferase</keyword>
<evidence type="ECO:0000256" key="8">
    <source>
        <dbReference type="ARBA" id="ARBA00012016"/>
    </source>
</evidence>
<evidence type="ECO:0000256" key="1">
    <source>
        <dbReference type="ARBA" id="ARBA00000312"/>
    </source>
</evidence>
<comment type="catalytic activity">
    <reaction evidence="2">
        <text>adenosylcob(III)inamide phosphate + GTP + H(+) = adenosylcob(III)inamide-GDP + diphosphate</text>
        <dbReference type="Rhea" id="RHEA:22712"/>
        <dbReference type="ChEBI" id="CHEBI:15378"/>
        <dbReference type="ChEBI" id="CHEBI:33019"/>
        <dbReference type="ChEBI" id="CHEBI:37565"/>
        <dbReference type="ChEBI" id="CHEBI:58502"/>
        <dbReference type="ChEBI" id="CHEBI:60487"/>
        <dbReference type="EC" id="2.7.7.62"/>
    </reaction>
</comment>
<dbReference type="OrthoDB" id="9799422at2"/>
<evidence type="ECO:0000256" key="14">
    <source>
        <dbReference type="ARBA" id="ARBA00022840"/>
    </source>
</evidence>
<evidence type="ECO:0000256" key="6">
    <source>
        <dbReference type="ARBA" id="ARBA00005159"/>
    </source>
</evidence>
<comment type="pathway">
    <text evidence="5">Cofactor biosynthesis; adenosylcobalamin biosynthesis; adenosylcobalamin from cob(II)yrinate a,c-diamide: step 6/7.</text>
</comment>
<dbReference type="PIRSF" id="PIRSF006135">
    <property type="entry name" value="CobU"/>
    <property type="match status" value="1"/>
</dbReference>
<evidence type="ECO:0000256" key="3">
    <source>
        <dbReference type="ARBA" id="ARBA00001522"/>
    </source>
</evidence>
<evidence type="ECO:0000256" key="2">
    <source>
        <dbReference type="ARBA" id="ARBA00000711"/>
    </source>
</evidence>
<dbReference type="Pfam" id="PF02283">
    <property type="entry name" value="CobU"/>
    <property type="match status" value="1"/>
</dbReference>
<dbReference type="CDD" id="cd00544">
    <property type="entry name" value="CobU"/>
    <property type="match status" value="1"/>
</dbReference>
<dbReference type="GO" id="GO:0009236">
    <property type="term" value="P:cobalamin biosynthetic process"/>
    <property type="evidence" value="ECO:0007669"/>
    <property type="project" value="UniProtKB-UniPathway"/>
</dbReference>
<evidence type="ECO:0000256" key="5">
    <source>
        <dbReference type="ARBA" id="ARBA00004692"/>
    </source>
</evidence>
<dbReference type="GO" id="GO:0005525">
    <property type="term" value="F:GTP binding"/>
    <property type="evidence" value="ECO:0007669"/>
    <property type="project" value="UniProtKB-KW"/>
</dbReference>
<keyword evidence="13" id="KW-0418">Kinase</keyword>
<evidence type="ECO:0000256" key="10">
    <source>
        <dbReference type="ARBA" id="ARBA00022573"/>
    </source>
</evidence>
<dbReference type="EMBL" id="AP017312">
    <property type="protein sequence ID" value="BAU26720.1"/>
    <property type="molecule type" value="Genomic_DNA"/>
</dbReference>
<dbReference type="PANTHER" id="PTHR34848">
    <property type="match status" value="1"/>
</dbReference>
<dbReference type="NCBIfam" id="NF004469">
    <property type="entry name" value="PRK05800.1"/>
    <property type="match status" value="1"/>
</dbReference>
<dbReference type="GO" id="GO:0005524">
    <property type="term" value="F:ATP binding"/>
    <property type="evidence" value="ECO:0007669"/>
    <property type="project" value="UniProtKB-KW"/>
</dbReference>
<keyword evidence="19" id="KW-1185">Reference proteome</keyword>
<gene>
    <name evidence="18" type="primary">cobP</name>
    <name evidence="18" type="ORF">CB4_00863</name>
</gene>
<comment type="catalytic activity">
    <reaction evidence="1">
        <text>adenosylcob(III)inamide + ATP = adenosylcob(III)inamide phosphate + ADP + H(+)</text>
        <dbReference type="Rhea" id="RHEA:15769"/>
        <dbReference type="ChEBI" id="CHEBI:2480"/>
        <dbReference type="ChEBI" id="CHEBI:15378"/>
        <dbReference type="ChEBI" id="CHEBI:30616"/>
        <dbReference type="ChEBI" id="CHEBI:58502"/>
        <dbReference type="ChEBI" id="CHEBI:456216"/>
        <dbReference type="EC" id="2.7.1.156"/>
    </reaction>
</comment>
<dbReference type="InterPro" id="IPR003203">
    <property type="entry name" value="CobU/CobP"/>
</dbReference>
<dbReference type="InterPro" id="IPR027417">
    <property type="entry name" value="P-loop_NTPase"/>
</dbReference>
<evidence type="ECO:0000256" key="17">
    <source>
        <dbReference type="ARBA" id="ARBA00030571"/>
    </source>
</evidence>
<dbReference type="UniPathway" id="UPA00148">
    <property type="reaction ID" value="UER00236"/>
</dbReference>
<dbReference type="SUPFAM" id="SSF52540">
    <property type="entry name" value="P-loop containing nucleoside triphosphate hydrolases"/>
    <property type="match status" value="1"/>
</dbReference>
<proteinExistence type="inferred from homology"/>
<dbReference type="EC" id="2.7.1.156" evidence="8"/>
<evidence type="ECO:0000256" key="4">
    <source>
        <dbReference type="ARBA" id="ARBA00003889"/>
    </source>
</evidence>
<sequence>MSIIMVTGGVRSGKSAFAEQLASENGTSVLYIATGVNTDIEMEERIALHRARRPEAWGLLETPLDIVSSAGEYENYEAVLFDCVSTWITNQLLAVPEEEWRAEVHTNDIIAQADAWLERLHAYKGCAILVSSETGLGGVAMSRLGRWFQDVLGTVNQRIAMQADEVYAVLSGIPLCLKGERR</sequence>
<dbReference type="RefSeq" id="WP_096463736.1">
    <property type="nucleotide sequence ID" value="NZ_AP017312.1"/>
</dbReference>
<dbReference type="GO" id="GO:0008820">
    <property type="term" value="F:cobinamide phosphate guanylyltransferase activity"/>
    <property type="evidence" value="ECO:0007669"/>
    <property type="project" value="UniProtKB-EC"/>
</dbReference>
<keyword evidence="15" id="KW-0342">GTP-binding</keyword>
<keyword evidence="14" id="KW-0067">ATP-binding</keyword>
<evidence type="ECO:0000256" key="9">
    <source>
        <dbReference type="ARBA" id="ARBA00012523"/>
    </source>
</evidence>
<accession>A0A0U5AXJ8</accession>
<comment type="pathway">
    <text evidence="6">Cofactor biosynthesis; adenosylcobalamin biosynthesis; adenosylcobalamin from cob(II)yrinate a,c-diamide: step 5/7.</text>
</comment>
<dbReference type="AlphaFoldDB" id="A0A0U5AXJ8"/>
<evidence type="ECO:0000256" key="12">
    <source>
        <dbReference type="ARBA" id="ARBA00022741"/>
    </source>
</evidence>
<dbReference type="PANTHER" id="PTHR34848:SF1">
    <property type="entry name" value="BIFUNCTIONAL ADENOSYLCOBALAMIN BIOSYNTHESIS PROTEIN COBU"/>
    <property type="match status" value="1"/>
</dbReference>
<evidence type="ECO:0000256" key="11">
    <source>
        <dbReference type="ARBA" id="ARBA00022679"/>
    </source>
</evidence>
<organism evidence="18 19">
    <name type="scientific">Aneurinibacillus soli</name>
    <dbReference type="NCBI Taxonomy" id="1500254"/>
    <lineage>
        <taxon>Bacteria</taxon>
        <taxon>Bacillati</taxon>
        <taxon>Bacillota</taxon>
        <taxon>Bacilli</taxon>
        <taxon>Bacillales</taxon>
        <taxon>Paenibacillaceae</taxon>
        <taxon>Aneurinibacillus group</taxon>
        <taxon>Aneurinibacillus</taxon>
    </lineage>
</organism>
<evidence type="ECO:0000256" key="7">
    <source>
        <dbReference type="ARBA" id="ARBA00007490"/>
    </source>
</evidence>
<protein>
    <recommendedName>
        <fullName evidence="16">Adenosylcobinamide kinase</fullName>
        <ecNumber evidence="8">2.7.1.156</ecNumber>
        <ecNumber evidence="9">2.7.7.62</ecNumber>
    </recommendedName>
    <alternativeName>
        <fullName evidence="17">Adenosylcobinamide-phosphate guanylyltransferase</fullName>
    </alternativeName>
</protein>
<evidence type="ECO:0000313" key="18">
    <source>
        <dbReference type="EMBL" id="BAU26720.1"/>
    </source>
</evidence>
<comment type="catalytic activity">
    <reaction evidence="3">
        <text>adenosylcob(III)inamide + GTP = adenosylcob(III)inamide phosphate + GDP + H(+)</text>
        <dbReference type="Rhea" id="RHEA:15765"/>
        <dbReference type="ChEBI" id="CHEBI:2480"/>
        <dbReference type="ChEBI" id="CHEBI:15378"/>
        <dbReference type="ChEBI" id="CHEBI:37565"/>
        <dbReference type="ChEBI" id="CHEBI:58189"/>
        <dbReference type="ChEBI" id="CHEBI:58502"/>
        <dbReference type="EC" id="2.7.1.156"/>
    </reaction>
</comment>
<dbReference type="Gene3D" id="3.40.50.300">
    <property type="entry name" value="P-loop containing nucleotide triphosphate hydrolases"/>
    <property type="match status" value="1"/>
</dbReference>
<comment type="similarity">
    <text evidence="7">Belongs to the CobU/CobP family.</text>
</comment>
<dbReference type="Proteomes" id="UP000217696">
    <property type="component" value="Chromosome"/>
</dbReference>
<keyword evidence="12" id="KW-0547">Nucleotide-binding</keyword>
<comment type="function">
    <text evidence="4">Catalyzes ATP-dependent phosphorylation of adenosylcobinamide and addition of GMP to adenosylcobinamide phosphate.</text>
</comment>
<reference evidence="18 19" key="1">
    <citation type="submission" date="2015-12" db="EMBL/GenBank/DDBJ databases">
        <title>Genome sequence of Aneurinibacillus soli.</title>
        <authorList>
            <person name="Lee J.S."/>
            <person name="Lee K.C."/>
            <person name="Kim K.K."/>
            <person name="Lee B.W."/>
        </authorList>
    </citation>
    <scope>NUCLEOTIDE SEQUENCE [LARGE SCALE GENOMIC DNA]</scope>
    <source>
        <strain evidence="18 19">CB4</strain>
    </source>
</reference>
<dbReference type="GO" id="GO:0043752">
    <property type="term" value="F:adenosylcobinamide kinase activity"/>
    <property type="evidence" value="ECO:0007669"/>
    <property type="project" value="UniProtKB-EC"/>
</dbReference>
<evidence type="ECO:0000256" key="13">
    <source>
        <dbReference type="ARBA" id="ARBA00022777"/>
    </source>
</evidence>
<name>A0A0U5AXJ8_9BACL</name>
<evidence type="ECO:0000256" key="15">
    <source>
        <dbReference type="ARBA" id="ARBA00023134"/>
    </source>
</evidence>
<dbReference type="KEGG" id="asoc:CB4_00863"/>
<keyword evidence="10" id="KW-0169">Cobalamin biosynthesis</keyword>
<evidence type="ECO:0000313" key="19">
    <source>
        <dbReference type="Proteomes" id="UP000217696"/>
    </source>
</evidence>
<dbReference type="EC" id="2.7.7.62" evidence="9"/>
<evidence type="ECO:0000256" key="16">
    <source>
        <dbReference type="ARBA" id="ARBA00029570"/>
    </source>
</evidence>